<protein>
    <recommendedName>
        <fullName evidence="3">Reverse transcriptase RNase H-like domain-containing protein</fullName>
    </recommendedName>
</protein>
<reference evidence="2" key="1">
    <citation type="submission" date="2018-02" db="EMBL/GenBank/DDBJ databases">
        <authorList>
            <person name="Cohen D.B."/>
            <person name="Kent A.D."/>
        </authorList>
    </citation>
    <scope>NUCLEOTIDE SEQUENCE</scope>
</reference>
<evidence type="ECO:0000256" key="1">
    <source>
        <dbReference type="SAM" id="MobiDB-lite"/>
    </source>
</evidence>
<dbReference type="EMBL" id="OIVN01005669">
    <property type="protein sequence ID" value="SPD23560.1"/>
    <property type="molecule type" value="Genomic_DNA"/>
</dbReference>
<accession>A0A2N9IHI1</accession>
<sequence>MLNPPPLRNNFISSSSSSRPLLEDVLGTFMQKQSEQNQRFETMFTRMDEEVRETKNHLAKLTNALSGTEKGKLPSQTQPNPNNQSLKIVSKDNHEECKVFNILRSGKVIGEEIEKGIPKANEKSKETQAEKDEIWNLEHLHQVKINLPLLHIIKQMSAYAKVIKDLYTVKRKHHLKKTAFFTKQVSVIIQHKVPPKYKDPSCPTISCTRNRRMKITFGSMTAELNIFNVMQQQLEDDECHYVNLIDTTVQEEFNRNFLKEEQVMAANEPWGLHFEELLKTKKKLMPSSEEIPQLELKPLPNGFKYAYLGPGETFLVVISAALNEEQEARCVEKGLVLNWEKCHFMVTSGIVLGHVVSSKGIEVDKAKVDLILNLPTPKTVRVGAGRANRGGAGRVNANTHYRPAPVIGAKVLPRSRPATSTGRVKSVRGGAVRGGADHAALRYFLSKKDAKARLIRWILLLQEFNIEIKDKKGVENVVADHLSRLTFEEVKEEIPIRDAFPDEQLFAITELPWYAHIVNYLVTGSIPETWTAQDRRKFFVELRTRWDDPYIVKEVFDSMVVEIEDLRDGRILKVNGQRLRPYLGEVVPAEETMSLELPTYGDAS</sequence>
<dbReference type="InterPro" id="IPR043128">
    <property type="entry name" value="Rev_trsase/Diguanyl_cyclase"/>
</dbReference>
<evidence type="ECO:0000313" key="2">
    <source>
        <dbReference type="EMBL" id="SPD23560.1"/>
    </source>
</evidence>
<evidence type="ECO:0008006" key="3">
    <source>
        <dbReference type="Google" id="ProtNLM"/>
    </source>
</evidence>
<gene>
    <name evidence="2" type="ORF">FSB_LOCUS51442</name>
</gene>
<dbReference type="PANTHER" id="PTHR34072">
    <property type="entry name" value="ENZYMATIC POLYPROTEIN-RELATED"/>
    <property type="match status" value="1"/>
</dbReference>
<name>A0A2N9IHI1_FAGSY</name>
<dbReference type="InterPro" id="IPR043502">
    <property type="entry name" value="DNA/RNA_pol_sf"/>
</dbReference>
<dbReference type="AlphaFoldDB" id="A0A2N9IHI1"/>
<proteinExistence type="predicted"/>
<dbReference type="Gene3D" id="3.30.70.270">
    <property type="match status" value="1"/>
</dbReference>
<dbReference type="SUPFAM" id="SSF56672">
    <property type="entry name" value="DNA/RNA polymerases"/>
    <property type="match status" value="1"/>
</dbReference>
<feature type="region of interest" description="Disordered" evidence="1">
    <location>
        <begin position="64"/>
        <end position="84"/>
    </location>
</feature>
<feature type="compositionally biased region" description="Polar residues" evidence="1">
    <location>
        <begin position="74"/>
        <end position="84"/>
    </location>
</feature>
<dbReference type="PANTHER" id="PTHR34072:SF57">
    <property type="entry name" value="RNA-DIRECTED DNA POLYMERASE"/>
    <property type="match status" value="1"/>
</dbReference>
<organism evidence="2">
    <name type="scientific">Fagus sylvatica</name>
    <name type="common">Beechnut</name>
    <dbReference type="NCBI Taxonomy" id="28930"/>
    <lineage>
        <taxon>Eukaryota</taxon>
        <taxon>Viridiplantae</taxon>
        <taxon>Streptophyta</taxon>
        <taxon>Embryophyta</taxon>
        <taxon>Tracheophyta</taxon>
        <taxon>Spermatophyta</taxon>
        <taxon>Magnoliopsida</taxon>
        <taxon>eudicotyledons</taxon>
        <taxon>Gunneridae</taxon>
        <taxon>Pentapetalae</taxon>
        <taxon>rosids</taxon>
        <taxon>fabids</taxon>
        <taxon>Fagales</taxon>
        <taxon>Fagaceae</taxon>
        <taxon>Fagus</taxon>
    </lineage>
</organism>